<dbReference type="EMBL" id="LXQA010080519">
    <property type="protein sequence ID" value="MCI11526.1"/>
    <property type="molecule type" value="Genomic_DNA"/>
</dbReference>
<name>A0A392PJQ1_9FABA</name>
<protein>
    <submittedName>
        <fullName evidence="2">Xylem serine proteinase 1</fullName>
    </submittedName>
</protein>
<keyword evidence="1" id="KW-0732">Signal</keyword>
<dbReference type="AlphaFoldDB" id="A0A392PJQ1"/>
<comment type="caution">
    <text evidence="2">The sequence shown here is derived from an EMBL/GenBank/DDBJ whole genome shotgun (WGS) entry which is preliminary data.</text>
</comment>
<evidence type="ECO:0000313" key="3">
    <source>
        <dbReference type="Proteomes" id="UP000265520"/>
    </source>
</evidence>
<sequence>MALASNLAFTLILLISFLVVTFASTNVHIVYMGDRSQSHGQSEPQLLEDSHLDMLSSILG</sequence>
<dbReference type="Proteomes" id="UP000265520">
    <property type="component" value="Unassembled WGS sequence"/>
</dbReference>
<feature type="non-terminal residue" evidence="2">
    <location>
        <position position="60"/>
    </location>
</feature>
<reference evidence="2 3" key="1">
    <citation type="journal article" date="2018" name="Front. Plant Sci.">
        <title>Red Clover (Trifolium pratense) and Zigzag Clover (T. medium) - A Picture of Genomic Similarities and Differences.</title>
        <authorList>
            <person name="Dluhosova J."/>
            <person name="Istvanek J."/>
            <person name="Nedelnik J."/>
            <person name="Repkova J."/>
        </authorList>
    </citation>
    <scope>NUCLEOTIDE SEQUENCE [LARGE SCALE GENOMIC DNA]</scope>
    <source>
        <strain evidence="3">cv. 10/8</strain>
        <tissue evidence="2">Leaf</tissue>
    </source>
</reference>
<feature type="signal peptide" evidence="1">
    <location>
        <begin position="1"/>
        <end position="23"/>
    </location>
</feature>
<keyword evidence="3" id="KW-1185">Reference proteome</keyword>
<feature type="chain" id="PRO_5017412843" evidence="1">
    <location>
        <begin position="24"/>
        <end position="60"/>
    </location>
</feature>
<organism evidence="2 3">
    <name type="scientific">Trifolium medium</name>
    <dbReference type="NCBI Taxonomy" id="97028"/>
    <lineage>
        <taxon>Eukaryota</taxon>
        <taxon>Viridiplantae</taxon>
        <taxon>Streptophyta</taxon>
        <taxon>Embryophyta</taxon>
        <taxon>Tracheophyta</taxon>
        <taxon>Spermatophyta</taxon>
        <taxon>Magnoliopsida</taxon>
        <taxon>eudicotyledons</taxon>
        <taxon>Gunneridae</taxon>
        <taxon>Pentapetalae</taxon>
        <taxon>rosids</taxon>
        <taxon>fabids</taxon>
        <taxon>Fabales</taxon>
        <taxon>Fabaceae</taxon>
        <taxon>Papilionoideae</taxon>
        <taxon>50 kb inversion clade</taxon>
        <taxon>NPAAA clade</taxon>
        <taxon>Hologalegina</taxon>
        <taxon>IRL clade</taxon>
        <taxon>Trifolieae</taxon>
        <taxon>Trifolium</taxon>
    </lineage>
</organism>
<evidence type="ECO:0000313" key="2">
    <source>
        <dbReference type="EMBL" id="MCI11526.1"/>
    </source>
</evidence>
<proteinExistence type="predicted"/>
<evidence type="ECO:0000256" key="1">
    <source>
        <dbReference type="SAM" id="SignalP"/>
    </source>
</evidence>
<accession>A0A392PJQ1</accession>